<keyword evidence="1" id="KW-1133">Transmembrane helix</keyword>
<dbReference type="SUPFAM" id="SSF81324">
    <property type="entry name" value="Voltage-gated potassium channels"/>
    <property type="match status" value="1"/>
</dbReference>
<feature type="transmembrane region" description="Helical" evidence="1">
    <location>
        <begin position="60"/>
        <end position="85"/>
    </location>
</feature>
<reference evidence="2 3" key="1">
    <citation type="submission" date="2024-09" db="EMBL/GenBank/DDBJ databases">
        <authorList>
            <person name="Sun Q."/>
            <person name="Mori K."/>
        </authorList>
    </citation>
    <scope>NUCLEOTIDE SEQUENCE [LARGE SCALE GENOMIC DNA]</scope>
    <source>
        <strain evidence="2 3">JCM 12763</strain>
    </source>
</reference>
<dbReference type="EMBL" id="JBHMAX010000020">
    <property type="protein sequence ID" value="MFB9732607.1"/>
    <property type="molecule type" value="Genomic_DNA"/>
</dbReference>
<feature type="transmembrane region" description="Helical" evidence="1">
    <location>
        <begin position="129"/>
        <end position="152"/>
    </location>
</feature>
<dbReference type="Gene3D" id="1.10.287.70">
    <property type="match status" value="1"/>
</dbReference>
<feature type="transmembrane region" description="Helical" evidence="1">
    <location>
        <begin position="106"/>
        <end position="123"/>
    </location>
</feature>
<gene>
    <name evidence="2" type="ORF">ACFFN0_11205</name>
</gene>
<proteinExistence type="predicted"/>
<sequence length="336" mass="35856">MTVLLSVLGWSLVVLVVWDAFVTILRIDGPGPLTHAWSQPTWRALLAVHRRRRIHSLLAVAGPAITILTIVLWFLGLVLGTWLVLRAAPGSVVLATGRVPAGPLDLAYYVPVALTGLGYGDYVPAGPPWTFVTGALTFVATTLLTLAVSYLVSVISAALKRRTTASSVFALGQDPETVARHLGEDLGSWAGPYLAGLAGDVSEVAAQQRAFPVLRYFHSADPRRSPALATLLLADAVHLLRSRPDHGLPAGLAAVVDSAVGDLVDVKAVGAADLDEEHEERAMIGAARRLRIPTSEGSPFRTRWREHAQVRQDLARAVADDGWDVSRVGPQSPAAR</sequence>
<evidence type="ECO:0000313" key="3">
    <source>
        <dbReference type="Proteomes" id="UP001589613"/>
    </source>
</evidence>
<evidence type="ECO:0008006" key="4">
    <source>
        <dbReference type="Google" id="ProtNLM"/>
    </source>
</evidence>
<keyword evidence="1" id="KW-0812">Transmembrane</keyword>
<organism evidence="2 3">
    <name type="scientific">Ornithinimicrobium kibberense</name>
    <dbReference type="NCBI Taxonomy" id="282060"/>
    <lineage>
        <taxon>Bacteria</taxon>
        <taxon>Bacillati</taxon>
        <taxon>Actinomycetota</taxon>
        <taxon>Actinomycetes</taxon>
        <taxon>Micrococcales</taxon>
        <taxon>Ornithinimicrobiaceae</taxon>
        <taxon>Ornithinimicrobium</taxon>
    </lineage>
</organism>
<evidence type="ECO:0000313" key="2">
    <source>
        <dbReference type="EMBL" id="MFB9732607.1"/>
    </source>
</evidence>
<dbReference type="RefSeq" id="WP_141339309.1">
    <property type="nucleotide sequence ID" value="NZ_JBHMAX010000020.1"/>
</dbReference>
<name>A0ABV5V489_9MICO</name>
<protein>
    <recommendedName>
        <fullName evidence="4">Ion channel</fullName>
    </recommendedName>
</protein>
<keyword evidence="1" id="KW-0472">Membrane</keyword>
<comment type="caution">
    <text evidence="2">The sequence shown here is derived from an EMBL/GenBank/DDBJ whole genome shotgun (WGS) entry which is preliminary data.</text>
</comment>
<keyword evidence="3" id="KW-1185">Reference proteome</keyword>
<accession>A0ABV5V489</accession>
<dbReference type="Proteomes" id="UP001589613">
    <property type="component" value="Unassembled WGS sequence"/>
</dbReference>
<evidence type="ECO:0000256" key="1">
    <source>
        <dbReference type="SAM" id="Phobius"/>
    </source>
</evidence>